<organism evidence="1 2">
    <name type="scientific">Parasponia andersonii</name>
    <name type="common">Sponia andersonii</name>
    <dbReference type="NCBI Taxonomy" id="3476"/>
    <lineage>
        <taxon>Eukaryota</taxon>
        <taxon>Viridiplantae</taxon>
        <taxon>Streptophyta</taxon>
        <taxon>Embryophyta</taxon>
        <taxon>Tracheophyta</taxon>
        <taxon>Spermatophyta</taxon>
        <taxon>Magnoliopsida</taxon>
        <taxon>eudicotyledons</taxon>
        <taxon>Gunneridae</taxon>
        <taxon>Pentapetalae</taxon>
        <taxon>rosids</taxon>
        <taxon>fabids</taxon>
        <taxon>Rosales</taxon>
        <taxon>Cannabaceae</taxon>
        <taxon>Parasponia</taxon>
    </lineage>
</organism>
<dbReference type="EMBL" id="JXTB01000079">
    <property type="protein sequence ID" value="PON66554.1"/>
    <property type="molecule type" value="Genomic_DNA"/>
</dbReference>
<keyword evidence="2" id="KW-1185">Reference proteome</keyword>
<reference evidence="2" key="1">
    <citation type="submission" date="2016-06" db="EMBL/GenBank/DDBJ databases">
        <title>Parallel loss of symbiosis genes in relatives of nitrogen-fixing non-legume Parasponia.</title>
        <authorList>
            <person name="Van Velzen R."/>
            <person name="Holmer R."/>
            <person name="Bu F."/>
            <person name="Rutten L."/>
            <person name="Van Zeijl A."/>
            <person name="Liu W."/>
            <person name="Santuari L."/>
            <person name="Cao Q."/>
            <person name="Sharma T."/>
            <person name="Shen D."/>
            <person name="Roswanjaya Y."/>
            <person name="Wardhani T."/>
            <person name="Kalhor M.S."/>
            <person name="Jansen J."/>
            <person name="Van den Hoogen J."/>
            <person name="Gungor B."/>
            <person name="Hartog M."/>
            <person name="Hontelez J."/>
            <person name="Verver J."/>
            <person name="Yang W.-C."/>
            <person name="Schijlen E."/>
            <person name="Repin R."/>
            <person name="Schilthuizen M."/>
            <person name="Schranz E."/>
            <person name="Heidstra R."/>
            <person name="Miyata K."/>
            <person name="Fedorova E."/>
            <person name="Kohlen W."/>
            <person name="Bisseling T."/>
            <person name="Smit S."/>
            <person name="Geurts R."/>
        </authorList>
    </citation>
    <scope>NUCLEOTIDE SEQUENCE [LARGE SCALE GENOMIC DNA]</scope>
    <source>
        <strain evidence="2">cv. WU1-14</strain>
    </source>
</reference>
<dbReference type="Proteomes" id="UP000237105">
    <property type="component" value="Unassembled WGS sequence"/>
</dbReference>
<evidence type="ECO:0000313" key="1">
    <source>
        <dbReference type="EMBL" id="PON66554.1"/>
    </source>
</evidence>
<gene>
    <name evidence="1" type="ORF">PanWU01x14_109760</name>
</gene>
<dbReference type="OrthoDB" id="1770at2759"/>
<proteinExistence type="predicted"/>
<name>A0A2P5CZT4_PARAD</name>
<comment type="caution">
    <text evidence="1">The sequence shown here is derived from an EMBL/GenBank/DDBJ whole genome shotgun (WGS) entry which is preliminary data.</text>
</comment>
<dbReference type="AlphaFoldDB" id="A0A2P5CZT4"/>
<dbReference type="STRING" id="3476.A0A2P5CZT4"/>
<accession>A0A2P5CZT4</accession>
<sequence length="90" mass="10167">MGYSHAAEMVKLQKQMHALYMIQNDPELSCQKVIQAPMVDAEIQGVPVLKLMGGMVWKLILRFKTSLTVQFSRSPFLRHGLPGEHVSSTR</sequence>
<evidence type="ECO:0000313" key="2">
    <source>
        <dbReference type="Proteomes" id="UP000237105"/>
    </source>
</evidence>
<protein>
    <submittedName>
        <fullName evidence="1">Uncharacterized protein</fullName>
    </submittedName>
</protein>